<dbReference type="InterPro" id="IPR036747">
    <property type="entry name" value="ASF1-like_sf"/>
</dbReference>
<evidence type="ECO:0000256" key="1">
    <source>
        <dbReference type="ARBA" id="ARBA00004123"/>
    </source>
</evidence>
<dbReference type="Gramene" id="ONK72391">
    <property type="protein sequence ID" value="ONK72391"/>
    <property type="gene ID" value="A4U43_C04F18940"/>
</dbReference>
<name>A0A5P1F6U6_ASPOF</name>
<keyword evidence="5" id="KW-0143">Chaperone</keyword>
<dbReference type="GO" id="GO:0006325">
    <property type="term" value="P:chromatin organization"/>
    <property type="evidence" value="ECO:0007669"/>
    <property type="project" value="InterPro"/>
</dbReference>
<comment type="similarity">
    <text evidence="2">Belongs to the ASF1 family.</text>
</comment>
<dbReference type="SUPFAM" id="SSF101546">
    <property type="entry name" value="ASF1-like"/>
    <property type="match status" value="1"/>
</dbReference>
<keyword evidence="4" id="KW-0804">Transcription</keyword>
<evidence type="ECO:0000313" key="9">
    <source>
        <dbReference type="EMBL" id="ONK72391.1"/>
    </source>
</evidence>
<evidence type="ECO:0000259" key="8">
    <source>
        <dbReference type="Pfam" id="PF00175"/>
    </source>
</evidence>
<evidence type="ECO:0000256" key="6">
    <source>
        <dbReference type="ARBA" id="ARBA00023242"/>
    </source>
</evidence>
<feature type="domain" description="Oxidoreductase FAD/NAD(P)-binding" evidence="8">
    <location>
        <begin position="2"/>
        <end position="64"/>
    </location>
</feature>
<dbReference type="GO" id="GO:0005634">
    <property type="term" value="C:nucleus"/>
    <property type="evidence" value="ECO:0007669"/>
    <property type="project" value="UniProtKB-SubCell"/>
</dbReference>
<dbReference type="InterPro" id="IPR001433">
    <property type="entry name" value="OxRdtase_FAD/NAD-bd"/>
</dbReference>
<evidence type="ECO:0000256" key="2">
    <source>
        <dbReference type="ARBA" id="ARBA00006051"/>
    </source>
</evidence>
<evidence type="ECO:0000313" key="10">
    <source>
        <dbReference type="Proteomes" id="UP000243459"/>
    </source>
</evidence>
<evidence type="ECO:0000256" key="5">
    <source>
        <dbReference type="ARBA" id="ARBA00023186"/>
    </source>
</evidence>
<proteinExistence type="inferred from homology"/>
<evidence type="ECO:0000256" key="7">
    <source>
        <dbReference type="SAM" id="MobiDB-lite"/>
    </source>
</evidence>
<comment type="subcellular location">
    <subcellularLocation>
        <location evidence="1">Nucleus</location>
    </subcellularLocation>
</comment>
<dbReference type="PANTHER" id="PTHR47215">
    <property type="match status" value="1"/>
</dbReference>
<dbReference type="SUPFAM" id="SSF52343">
    <property type="entry name" value="Ferredoxin reductase-like, C-terminal NADP-linked domain"/>
    <property type="match status" value="1"/>
</dbReference>
<feature type="compositionally biased region" description="Pro residues" evidence="7">
    <location>
        <begin position="145"/>
        <end position="155"/>
    </location>
</feature>
<feature type="region of interest" description="Disordered" evidence="7">
    <location>
        <begin position="118"/>
        <end position="155"/>
    </location>
</feature>
<dbReference type="Proteomes" id="UP000243459">
    <property type="component" value="Chromosome 4"/>
</dbReference>
<sequence>MAYQDRFKAWEATGLKVVPVLSRPDAIWKGERGYIQAAFSKAKQIIDPLSTGAVLCGHGQMTEDSFLYYIQCFSANHLADLEWKLIYVGSAEDETYDQLLESVLVGPVNVAKYRFVFEPDSNENGEQEPPASLPENHPTDDPPPEDSPPFPDNEG</sequence>
<keyword evidence="10" id="KW-1185">Reference proteome</keyword>
<dbReference type="Pfam" id="PF04729">
    <property type="entry name" value="ASF1_hist_chap"/>
    <property type="match status" value="1"/>
</dbReference>
<dbReference type="PANTHER" id="PTHR47215:SF1">
    <property type="entry name" value="F9L1.8 PROTEIN"/>
    <property type="match status" value="1"/>
</dbReference>
<dbReference type="Gene3D" id="2.60.40.1490">
    <property type="entry name" value="Histone chaperone ASF1-like"/>
    <property type="match status" value="1"/>
</dbReference>
<organism evidence="9 10">
    <name type="scientific">Asparagus officinalis</name>
    <name type="common">Garden asparagus</name>
    <dbReference type="NCBI Taxonomy" id="4686"/>
    <lineage>
        <taxon>Eukaryota</taxon>
        <taxon>Viridiplantae</taxon>
        <taxon>Streptophyta</taxon>
        <taxon>Embryophyta</taxon>
        <taxon>Tracheophyta</taxon>
        <taxon>Spermatophyta</taxon>
        <taxon>Magnoliopsida</taxon>
        <taxon>Liliopsida</taxon>
        <taxon>Asparagales</taxon>
        <taxon>Asparagaceae</taxon>
        <taxon>Asparagoideae</taxon>
        <taxon>Asparagus</taxon>
    </lineage>
</organism>
<accession>A0A5P1F6U6</accession>
<gene>
    <name evidence="9" type="ORF">A4U43_C04F18940</name>
</gene>
<evidence type="ECO:0000256" key="4">
    <source>
        <dbReference type="ARBA" id="ARBA00023163"/>
    </source>
</evidence>
<dbReference type="Pfam" id="PF00175">
    <property type="entry name" value="NAD_binding_1"/>
    <property type="match status" value="1"/>
</dbReference>
<dbReference type="InterPro" id="IPR039261">
    <property type="entry name" value="FNR_nucleotide-bd"/>
</dbReference>
<keyword evidence="6" id="KW-0539">Nucleus</keyword>
<protein>
    <recommendedName>
        <fullName evidence="8">Oxidoreductase FAD/NAD(P)-binding domain-containing protein</fullName>
    </recommendedName>
</protein>
<dbReference type="AlphaFoldDB" id="A0A5P1F6U6"/>
<dbReference type="InterPro" id="IPR006818">
    <property type="entry name" value="ASF1-like"/>
</dbReference>
<evidence type="ECO:0000256" key="3">
    <source>
        <dbReference type="ARBA" id="ARBA00023015"/>
    </source>
</evidence>
<dbReference type="EMBL" id="CM007384">
    <property type="protein sequence ID" value="ONK72391.1"/>
    <property type="molecule type" value="Genomic_DNA"/>
</dbReference>
<keyword evidence="3" id="KW-0805">Transcription regulation</keyword>
<reference evidence="10" key="1">
    <citation type="journal article" date="2017" name="Nat. Commun.">
        <title>The asparagus genome sheds light on the origin and evolution of a young Y chromosome.</title>
        <authorList>
            <person name="Harkess A."/>
            <person name="Zhou J."/>
            <person name="Xu C."/>
            <person name="Bowers J.E."/>
            <person name="Van der Hulst R."/>
            <person name="Ayyampalayam S."/>
            <person name="Mercati F."/>
            <person name="Riccardi P."/>
            <person name="McKain M.R."/>
            <person name="Kakrana A."/>
            <person name="Tang H."/>
            <person name="Ray J."/>
            <person name="Groenendijk J."/>
            <person name="Arikit S."/>
            <person name="Mathioni S.M."/>
            <person name="Nakano M."/>
            <person name="Shan H."/>
            <person name="Telgmann-Rauber A."/>
            <person name="Kanno A."/>
            <person name="Yue Z."/>
            <person name="Chen H."/>
            <person name="Li W."/>
            <person name="Chen Y."/>
            <person name="Xu X."/>
            <person name="Zhang Y."/>
            <person name="Luo S."/>
            <person name="Chen H."/>
            <person name="Gao J."/>
            <person name="Mao Z."/>
            <person name="Pires J.C."/>
            <person name="Luo M."/>
            <person name="Kudrna D."/>
            <person name="Wing R.A."/>
            <person name="Meyers B.C."/>
            <person name="Yi K."/>
            <person name="Kong H."/>
            <person name="Lavrijsen P."/>
            <person name="Sunseri F."/>
            <person name="Falavigna A."/>
            <person name="Ye Y."/>
            <person name="Leebens-Mack J.H."/>
            <person name="Chen G."/>
        </authorList>
    </citation>
    <scope>NUCLEOTIDE SEQUENCE [LARGE SCALE GENOMIC DNA]</scope>
    <source>
        <strain evidence="10">cv. DH0086</strain>
    </source>
</reference>